<dbReference type="EMBL" id="JASPKY010000166">
    <property type="protein sequence ID" value="KAK9728864.1"/>
    <property type="molecule type" value="Genomic_DNA"/>
</dbReference>
<evidence type="ECO:0000313" key="2">
    <source>
        <dbReference type="EMBL" id="KAK9728864.1"/>
    </source>
</evidence>
<gene>
    <name evidence="2" type="ORF">QE152_g17010</name>
</gene>
<keyword evidence="3" id="KW-1185">Reference proteome</keyword>
<accession>A0AAW1L2D6</accession>
<feature type="compositionally biased region" description="Basic residues" evidence="1">
    <location>
        <begin position="137"/>
        <end position="154"/>
    </location>
</feature>
<dbReference type="AlphaFoldDB" id="A0AAW1L2D6"/>
<sequence length="154" mass="17443">MAENSLKFNLGDLERLAPEEVFNLLDGITEEQVLNSDVEGDSDAEDNLVYDTPVNISQPSKSRSSDGDYESDDSINDPNYEPEESSARGNIIPNYEPEESSARGNIIQQERYHLDSESDHESSETEENWTKLDIRPPKKKVIMNHQKQKKTGLN</sequence>
<feature type="region of interest" description="Disordered" evidence="1">
    <location>
        <begin position="35"/>
        <end position="154"/>
    </location>
</feature>
<evidence type="ECO:0000313" key="3">
    <source>
        <dbReference type="Proteomes" id="UP001458880"/>
    </source>
</evidence>
<comment type="caution">
    <text evidence="2">The sequence shown here is derived from an EMBL/GenBank/DDBJ whole genome shotgun (WGS) entry which is preliminary data.</text>
</comment>
<organism evidence="2 3">
    <name type="scientific">Popillia japonica</name>
    <name type="common">Japanese beetle</name>
    <dbReference type="NCBI Taxonomy" id="7064"/>
    <lineage>
        <taxon>Eukaryota</taxon>
        <taxon>Metazoa</taxon>
        <taxon>Ecdysozoa</taxon>
        <taxon>Arthropoda</taxon>
        <taxon>Hexapoda</taxon>
        <taxon>Insecta</taxon>
        <taxon>Pterygota</taxon>
        <taxon>Neoptera</taxon>
        <taxon>Endopterygota</taxon>
        <taxon>Coleoptera</taxon>
        <taxon>Polyphaga</taxon>
        <taxon>Scarabaeiformia</taxon>
        <taxon>Scarabaeidae</taxon>
        <taxon>Rutelinae</taxon>
        <taxon>Popillia</taxon>
    </lineage>
</organism>
<protein>
    <submittedName>
        <fullName evidence="2">Uncharacterized protein</fullName>
    </submittedName>
</protein>
<reference evidence="2 3" key="1">
    <citation type="journal article" date="2024" name="BMC Genomics">
        <title>De novo assembly and annotation of Popillia japonica's genome with initial clues to its potential as an invasive pest.</title>
        <authorList>
            <person name="Cucini C."/>
            <person name="Boschi S."/>
            <person name="Funari R."/>
            <person name="Cardaioli E."/>
            <person name="Iannotti N."/>
            <person name="Marturano G."/>
            <person name="Paoli F."/>
            <person name="Bruttini M."/>
            <person name="Carapelli A."/>
            <person name="Frati F."/>
            <person name="Nardi F."/>
        </authorList>
    </citation>
    <scope>NUCLEOTIDE SEQUENCE [LARGE SCALE GENOMIC DNA]</scope>
    <source>
        <strain evidence="2">DMR45628</strain>
    </source>
</reference>
<feature type="compositionally biased region" description="Acidic residues" evidence="1">
    <location>
        <begin position="67"/>
        <end position="84"/>
    </location>
</feature>
<evidence type="ECO:0000256" key="1">
    <source>
        <dbReference type="SAM" id="MobiDB-lite"/>
    </source>
</evidence>
<name>A0AAW1L2D6_POPJA</name>
<proteinExistence type="predicted"/>
<feature type="compositionally biased region" description="Acidic residues" evidence="1">
    <location>
        <begin position="38"/>
        <end position="48"/>
    </location>
</feature>
<feature type="compositionally biased region" description="Basic and acidic residues" evidence="1">
    <location>
        <begin position="110"/>
        <end position="136"/>
    </location>
</feature>
<dbReference type="Proteomes" id="UP001458880">
    <property type="component" value="Unassembled WGS sequence"/>
</dbReference>